<comment type="caution">
    <text evidence="2">The sequence shown here is derived from an EMBL/GenBank/DDBJ whole genome shotgun (WGS) entry which is preliminary data.</text>
</comment>
<feature type="region of interest" description="Disordered" evidence="1">
    <location>
        <begin position="1"/>
        <end position="35"/>
    </location>
</feature>
<evidence type="ECO:0000313" key="3">
    <source>
        <dbReference type="Proteomes" id="UP001497623"/>
    </source>
</evidence>
<gene>
    <name evidence="2" type="ORF">MNOR_LOCUS1967</name>
</gene>
<proteinExistence type="predicted"/>
<dbReference type="EMBL" id="CAXKWB010000559">
    <property type="protein sequence ID" value="CAL4061217.1"/>
    <property type="molecule type" value="Genomic_DNA"/>
</dbReference>
<dbReference type="GO" id="GO:0007165">
    <property type="term" value="P:signal transduction"/>
    <property type="evidence" value="ECO:0007669"/>
    <property type="project" value="TreeGrafter"/>
</dbReference>
<name>A0AAV2PM68_MEGNR</name>
<evidence type="ECO:0000256" key="1">
    <source>
        <dbReference type="SAM" id="MobiDB-lite"/>
    </source>
</evidence>
<keyword evidence="3" id="KW-1185">Reference proteome</keyword>
<dbReference type="AlphaFoldDB" id="A0AAV2PM68"/>
<dbReference type="InterPro" id="IPR036034">
    <property type="entry name" value="PDZ_sf"/>
</dbReference>
<protein>
    <recommendedName>
        <fullName evidence="4">PDZ domain-containing protein</fullName>
    </recommendedName>
</protein>
<organism evidence="2 3">
    <name type="scientific">Meganyctiphanes norvegica</name>
    <name type="common">Northern krill</name>
    <name type="synonym">Thysanopoda norvegica</name>
    <dbReference type="NCBI Taxonomy" id="48144"/>
    <lineage>
        <taxon>Eukaryota</taxon>
        <taxon>Metazoa</taxon>
        <taxon>Ecdysozoa</taxon>
        <taxon>Arthropoda</taxon>
        <taxon>Crustacea</taxon>
        <taxon>Multicrustacea</taxon>
        <taxon>Malacostraca</taxon>
        <taxon>Eumalacostraca</taxon>
        <taxon>Eucarida</taxon>
        <taxon>Euphausiacea</taxon>
        <taxon>Euphausiidae</taxon>
        <taxon>Meganyctiphanes</taxon>
    </lineage>
</organism>
<dbReference type="SUPFAM" id="SSF50156">
    <property type="entry name" value="PDZ domain-like"/>
    <property type="match status" value="1"/>
</dbReference>
<evidence type="ECO:0008006" key="4">
    <source>
        <dbReference type="Google" id="ProtNLM"/>
    </source>
</evidence>
<dbReference type="Gene3D" id="2.30.42.10">
    <property type="match status" value="1"/>
</dbReference>
<dbReference type="PANTHER" id="PTHR10316">
    <property type="entry name" value="MEMBRANE ASSOCIATED GUANYLATE KINASE-RELATED"/>
    <property type="match status" value="1"/>
</dbReference>
<feature type="compositionally biased region" description="Polar residues" evidence="1">
    <location>
        <begin position="1"/>
        <end position="19"/>
    </location>
</feature>
<dbReference type="GO" id="GO:0005737">
    <property type="term" value="C:cytoplasm"/>
    <property type="evidence" value="ECO:0007669"/>
    <property type="project" value="TreeGrafter"/>
</dbReference>
<dbReference type="Proteomes" id="UP001497623">
    <property type="component" value="Unassembled WGS sequence"/>
</dbReference>
<sequence>MLKTNPGGQQPTEPQQRAQLNPEHPSTDLGPPHLRSATAAAGEANRVLGELIKSNSGSDGGAPVVVAGPDHWFYQVVEAIVSVPSESGETGINVLGGSDNGEFPYLGEISSGVRYQSGGPSLAPGAILLEVQGQRVAGYTQRDVVAWISHCTRNGNPCVIRTAPPGEFCHFTECPS</sequence>
<evidence type="ECO:0000313" key="2">
    <source>
        <dbReference type="EMBL" id="CAL4061217.1"/>
    </source>
</evidence>
<reference evidence="2 3" key="1">
    <citation type="submission" date="2024-05" db="EMBL/GenBank/DDBJ databases">
        <authorList>
            <person name="Wallberg A."/>
        </authorList>
    </citation>
    <scope>NUCLEOTIDE SEQUENCE [LARGE SCALE GENOMIC DNA]</scope>
</reference>
<accession>A0AAV2PM68</accession>
<dbReference type="PANTHER" id="PTHR10316:SF40">
    <property type="entry name" value="LD27118P"/>
    <property type="match status" value="1"/>
</dbReference>